<feature type="region of interest" description="Disordered" evidence="1">
    <location>
        <begin position="195"/>
        <end position="235"/>
    </location>
</feature>
<evidence type="ECO:0000313" key="3">
    <source>
        <dbReference type="Proteomes" id="UP001164929"/>
    </source>
</evidence>
<dbReference type="GO" id="GO:0006351">
    <property type="term" value="P:DNA-templated transcription"/>
    <property type="evidence" value="ECO:0007669"/>
    <property type="project" value="InterPro"/>
</dbReference>
<evidence type="ECO:0000256" key="1">
    <source>
        <dbReference type="SAM" id="MobiDB-lite"/>
    </source>
</evidence>
<dbReference type="InterPro" id="IPR012340">
    <property type="entry name" value="NA-bd_OB-fold"/>
</dbReference>
<feature type="compositionally biased region" description="Low complexity" evidence="1">
    <location>
        <begin position="225"/>
        <end position="235"/>
    </location>
</feature>
<feature type="compositionally biased region" description="Polar residues" evidence="1">
    <location>
        <begin position="53"/>
        <end position="66"/>
    </location>
</feature>
<reference evidence="2" key="1">
    <citation type="journal article" date="2023" name="Mol. Ecol. Resour.">
        <title>Chromosome-level genome assembly of a triploid poplar Populus alba 'Berolinensis'.</title>
        <authorList>
            <person name="Chen S."/>
            <person name="Yu Y."/>
            <person name="Wang X."/>
            <person name="Wang S."/>
            <person name="Zhang T."/>
            <person name="Zhou Y."/>
            <person name="He R."/>
            <person name="Meng N."/>
            <person name="Wang Y."/>
            <person name="Liu W."/>
            <person name="Liu Z."/>
            <person name="Liu J."/>
            <person name="Guo Q."/>
            <person name="Huang H."/>
            <person name="Sederoff R.R."/>
            <person name="Wang G."/>
            <person name="Qu G."/>
            <person name="Chen S."/>
        </authorList>
    </citation>
    <scope>NUCLEOTIDE SEQUENCE</scope>
    <source>
        <strain evidence="2">SC-2020</strain>
    </source>
</reference>
<dbReference type="Gene3D" id="2.40.50.140">
    <property type="entry name" value="Nucleic acid-binding proteins"/>
    <property type="match status" value="1"/>
</dbReference>
<organism evidence="2 3">
    <name type="scientific">Populus alba x Populus x berolinensis</name>
    <dbReference type="NCBI Taxonomy" id="444605"/>
    <lineage>
        <taxon>Eukaryota</taxon>
        <taxon>Viridiplantae</taxon>
        <taxon>Streptophyta</taxon>
        <taxon>Embryophyta</taxon>
        <taxon>Tracheophyta</taxon>
        <taxon>Spermatophyta</taxon>
        <taxon>Magnoliopsida</taxon>
        <taxon>eudicotyledons</taxon>
        <taxon>Gunneridae</taxon>
        <taxon>Pentapetalae</taxon>
        <taxon>rosids</taxon>
        <taxon>fabids</taxon>
        <taxon>Malpighiales</taxon>
        <taxon>Salicaceae</taxon>
        <taxon>Saliceae</taxon>
        <taxon>Populus</taxon>
    </lineage>
</organism>
<dbReference type="EMBL" id="JAQIZT010000013">
    <property type="protein sequence ID" value="KAJ6975119.1"/>
    <property type="molecule type" value="Genomic_DNA"/>
</dbReference>
<feature type="compositionally biased region" description="Low complexity" evidence="1">
    <location>
        <begin position="20"/>
        <end position="52"/>
    </location>
</feature>
<feature type="region of interest" description="Disordered" evidence="1">
    <location>
        <begin position="20"/>
        <end position="67"/>
    </location>
</feature>
<gene>
    <name evidence="2" type="ORF">NC653_031077</name>
</gene>
<accession>A0AAD6LYP9</accession>
<feature type="compositionally biased region" description="Basic and acidic residues" evidence="1">
    <location>
        <begin position="199"/>
        <end position="218"/>
    </location>
</feature>
<dbReference type="GO" id="GO:0003899">
    <property type="term" value="F:DNA-directed RNA polymerase activity"/>
    <property type="evidence" value="ECO:0007669"/>
    <property type="project" value="InterPro"/>
</dbReference>
<name>A0AAD6LYP9_9ROSI</name>
<protein>
    <submittedName>
        <fullName evidence="2">Uncharacterized protein</fullName>
    </submittedName>
</protein>
<dbReference type="Pfam" id="PF03870">
    <property type="entry name" value="RNA_pol_Rpb8"/>
    <property type="match status" value="1"/>
</dbReference>
<proteinExistence type="predicted"/>
<feature type="region of interest" description="Disordered" evidence="1">
    <location>
        <begin position="118"/>
        <end position="173"/>
    </location>
</feature>
<keyword evidence="3" id="KW-1185">Reference proteome</keyword>
<dbReference type="AlphaFoldDB" id="A0AAD6LYP9"/>
<dbReference type="InterPro" id="IPR005570">
    <property type="entry name" value="RPABC3"/>
</dbReference>
<dbReference type="Proteomes" id="UP001164929">
    <property type="component" value="Chromosome 13"/>
</dbReference>
<evidence type="ECO:0000313" key="2">
    <source>
        <dbReference type="EMBL" id="KAJ6975119.1"/>
    </source>
</evidence>
<feature type="region of interest" description="Disordered" evidence="1">
    <location>
        <begin position="269"/>
        <end position="288"/>
    </location>
</feature>
<comment type="caution">
    <text evidence="2">The sequence shown here is derived from an EMBL/GenBank/DDBJ whole genome shotgun (WGS) entry which is preliminary data.</text>
</comment>
<sequence length="317" mass="34633">MARANKYASVNFNHVYDKNISNSSSSSNTNNNPSKHPSSTSFYSTISSPNSPNNLYKSNLPSSSTRTHGRMLVLTRPTPKPISTIQTTPLTPSPKTPPIHPAQVQIPVQTGAEPEQDSISLRPLGRTGVGSIVSSPVRGQEKQKEVGASLGSPKPDKFVPPHLRSGFVGREERPGPEVFRGKEVGQRQQQQFFGSTGRFGEDGRPKSGGHETMRRGDESNLGFVRPRSSGNRPSSSGCFAIVIRSMLSTTRETSSISWYLVLLTGTLNTDGTPVDPRNAQGKQPSKEDKFEYVTHEKLYKIDKEGSGADFKLYVPYL</sequence>